<feature type="transmembrane region" description="Helical" evidence="6">
    <location>
        <begin position="110"/>
        <end position="129"/>
    </location>
</feature>
<feature type="transmembrane region" description="Helical" evidence="6">
    <location>
        <begin position="70"/>
        <end position="98"/>
    </location>
</feature>
<dbReference type="EMBL" id="RSDW01000001">
    <property type="protein sequence ID" value="RSL15062.1"/>
    <property type="molecule type" value="Genomic_DNA"/>
</dbReference>
<dbReference type="Pfam" id="PF01594">
    <property type="entry name" value="AI-2E_transport"/>
    <property type="match status" value="1"/>
</dbReference>
<dbReference type="InterPro" id="IPR002549">
    <property type="entry name" value="AI-2E-like"/>
</dbReference>
<gene>
    <name evidence="7" type="ORF">EDE15_0536</name>
</gene>
<dbReference type="Proteomes" id="UP000269669">
    <property type="component" value="Unassembled WGS sequence"/>
</dbReference>
<evidence type="ECO:0000256" key="2">
    <source>
        <dbReference type="ARBA" id="ARBA00009773"/>
    </source>
</evidence>
<comment type="caution">
    <text evidence="7">The sequence shown here is derived from an EMBL/GenBank/DDBJ whole genome shotgun (WGS) entry which is preliminary data.</text>
</comment>
<keyword evidence="3 6" id="KW-0812">Transmembrane</keyword>
<evidence type="ECO:0000256" key="6">
    <source>
        <dbReference type="SAM" id="Phobius"/>
    </source>
</evidence>
<name>A0A428MDW5_9BACT</name>
<dbReference type="GO" id="GO:0016020">
    <property type="term" value="C:membrane"/>
    <property type="evidence" value="ECO:0007669"/>
    <property type="project" value="UniProtKB-SubCell"/>
</dbReference>
<protein>
    <submittedName>
        <fullName evidence="7">Uncharacterized protein DUF20</fullName>
    </submittedName>
</protein>
<sequence>MHHNDSQWYGFHMDTENNTNSRMGRPESPFRTAGSALMNWWRAAILDALIVGVLWLIGLELIGVPLAPMWALLGGILQIIPTFGSMIALIGPVLAVAFSGHDEWRLGLVLGLYGLIAILEGLVIGPYVLHRTTRVPWWAAFFGPIVLGLIIPFWGVLLAPPLLAIIFAFKRQPPVKPQ</sequence>
<evidence type="ECO:0000256" key="1">
    <source>
        <dbReference type="ARBA" id="ARBA00004141"/>
    </source>
</evidence>
<evidence type="ECO:0000313" key="8">
    <source>
        <dbReference type="Proteomes" id="UP000269669"/>
    </source>
</evidence>
<evidence type="ECO:0000256" key="3">
    <source>
        <dbReference type="ARBA" id="ARBA00022692"/>
    </source>
</evidence>
<evidence type="ECO:0000256" key="4">
    <source>
        <dbReference type="ARBA" id="ARBA00022989"/>
    </source>
</evidence>
<keyword evidence="4 6" id="KW-1133">Transmembrane helix</keyword>
<accession>A0A428MDW5</accession>
<comment type="subcellular location">
    <subcellularLocation>
        <location evidence="1">Membrane</location>
        <topology evidence="1">Multi-pass membrane protein</topology>
    </subcellularLocation>
</comment>
<keyword evidence="8" id="KW-1185">Reference proteome</keyword>
<organism evidence="7 8">
    <name type="scientific">Edaphobacter aggregans</name>
    <dbReference type="NCBI Taxonomy" id="570835"/>
    <lineage>
        <taxon>Bacteria</taxon>
        <taxon>Pseudomonadati</taxon>
        <taxon>Acidobacteriota</taxon>
        <taxon>Terriglobia</taxon>
        <taxon>Terriglobales</taxon>
        <taxon>Acidobacteriaceae</taxon>
        <taxon>Edaphobacter</taxon>
    </lineage>
</organism>
<feature type="transmembrane region" description="Helical" evidence="6">
    <location>
        <begin position="40"/>
        <end position="58"/>
    </location>
</feature>
<evidence type="ECO:0000256" key="5">
    <source>
        <dbReference type="ARBA" id="ARBA00023136"/>
    </source>
</evidence>
<proteinExistence type="inferred from homology"/>
<evidence type="ECO:0000313" key="7">
    <source>
        <dbReference type="EMBL" id="RSL15062.1"/>
    </source>
</evidence>
<reference evidence="7 8" key="1">
    <citation type="submission" date="2018-12" db="EMBL/GenBank/DDBJ databases">
        <title>Sequencing of bacterial isolates from soil warming experiment in Harvard Forest, Massachusetts, USA.</title>
        <authorList>
            <person name="Deangelis K."/>
        </authorList>
    </citation>
    <scope>NUCLEOTIDE SEQUENCE [LARGE SCALE GENOMIC DNA]</scope>
    <source>
        <strain evidence="7 8">EB153</strain>
    </source>
</reference>
<keyword evidence="5 6" id="KW-0472">Membrane</keyword>
<dbReference type="AlphaFoldDB" id="A0A428MDW5"/>
<feature type="transmembrane region" description="Helical" evidence="6">
    <location>
        <begin position="141"/>
        <end position="169"/>
    </location>
</feature>
<comment type="similarity">
    <text evidence="2">Belongs to the autoinducer-2 exporter (AI-2E) (TC 2.A.86) family.</text>
</comment>